<dbReference type="InterPro" id="IPR016055">
    <property type="entry name" value="A-D-PHexomutase_a/b/a-I/II/III"/>
</dbReference>
<dbReference type="Gene3D" id="3.40.120.10">
    <property type="entry name" value="Alpha-D-Glucose-1,6-Bisphosphate, subunit A, domain 3"/>
    <property type="match status" value="3"/>
</dbReference>
<evidence type="ECO:0000256" key="1">
    <source>
        <dbReference type="ARBA" id="ARBA00001946"/>
    </source>
</evidence>
<dbReference type="Pfam" id="PF00408">
    <property type="entry name" value="PGM_PMM_IV"/>
    <property type="match status" value="1"/>
</dbReference>
<comment type="similarity">
    <text evidence="2">Belongs to the phosphohexose mutase family.</text>
</comment>
<evidence type="ECO:0000259" key="11">
    <source>
        <dbReference type="Pfam" id="PF02880"/>
    </source>
</evidence>
<protein>
    <submittedName>
        <fullName evidence="12">Phosphomannomutase/phosphoglucomutase</fullName>
    </submittedName>
</protein>
<feature type="compositionally biased region" description="Low complexity" evidence="7">
    <location>
        <begin position="487"/>
        <end position="502"/>
    </location>
</feature>
<evidence type="ECO:0000313" key="12">
    <source>
        <dbReference type="EMBL" id="MFD1053092.1"/>
    </source>
</evidence>
<feature type="domain" description="Alpha-D-phosphohexomutase alpha/beta/alpha" evidence="10">
    <location>
        <begin position="166"/>
        <end position="270"/>
    </location>
</feature>
<dbReference type="PRINTS" id="PR00509">
    <property type="entry name" value="PGMPMM"/>
</dbReference>
<gene>
    <name evidence="12" type="ORF">ACFQ2V_02140</name>
</gene>
<reference evidence="13" key="1">
    <citation type="journal article" date="2019" name="Int. J. Syst. Evol. Microbiol.">
        <title>The Global Catalogue of Microorganisms (GCM) 10K type strain sequencing project: providing services to taxonomists for standard genome sequencing and annotation.</title>
        <authorList>
            <consortium name="The Broad Institute Genomics Platform"/>
            <consortium name="The Broad Institute Genome Sequencing Center for Infectious Disease"/>
            <person name="Wu L."/>
            <person name="Ma J."/>
        </authorList>
    </citation>
    <scope>NUCLEOTIDE SEQUENCE [LARGE SCALE GENOMIC DNA]</scope>
    <source>
        <strain evidence="13">CCUG 57508</strain>
    </source>
</reference>
<dbReference type="EMBL" id="JBHTKH010000001">
    <property type="protein sequence ID" value="MFD1053092.1"/>
    <property type="molecule type" value="Genomic_DNA"/>
</dbReference>
<dbReference type="NCBIfam" id="NF007088">
    <property type="entry name" value="PRK09542.1"/>
    <property type="match status" value="1"/>
</dbReference>
<evidence type="ECO:0000259" key="9">
    <source>
        <dbReference type="Pfam" id="PF02878"/>
    </source>
</evidence>
<dbReference type="InterPro" id="IPR005844">
    <property type="entry name" value="A-D-PHexomutase_a/b/a-I"/>
</dbReference>
<feature type="domain" description="Alpha-D-phosphohexomutase C-terminal" evidence="8">
    <location>
        <begin position="394"/>
        <end position="471"/>
    </location>
</feature>
<feature type="domain" description="Alpha-D-phosphohexomutase alpha/beta/alpha" evidence="11">
    <location>
        <begin position="283"/>
        <end position="389"/>
    </location>
</feature>
<dbReference type="Pfam" id="PF02880">
    <property type="entry name" value="PGM_PMM_III"/>
    <property type="match status" value="1"/>
</dbReference>
<dbReference type="Pfam" id="PF02879">
    <property type="entry name" value="PGM_PMM_II"/>
    <property type="match status" value="1"/>
</dbReference>
<comment type="caution">
    <text evidence="12">The sequence shown here is derived from an EMBL/GenBank/DDBJ whole genome shotgun (WGS) entry which is preliminary data.</text>
</comment>
<dbReference type="Pfam" id="PF02878">
    <property type="entry name" value="PGM_PMM_I"/>
    <property type="match status" value="1"/>
</dbReference>
<evidence type="ECO:0000256" key="3">
    <source>
        <dbReference type="ARBA" id="ARBA00022553"/>
    </source>
</evidence>
<evidence type="ECO:0000259" key="10">
    <source>
        <dbReference type="Pfam" id="PF02879"/>
    </source>
</evidence>
<evidence type="ECO:0000256" key="7">
    <source>
        <dbReference type="SAM" id="MobiDB-lite"/>
    </source>
</evidence>
<dbReference type="InterPro" id="IPR036900">
    <property type="entry name" value="A-D-PHexomutase_C_sf"/>
</dbReference>
<organism evidence="12 13">
    <name type="scientific">Terrabacter terrigena</name>
    <dbReference type="NCBI Taxonomy" id="574718"/>
    <lineage>
        <taxon>Bacteria</taxon>
        <taxon>Bacillati</taxon>
        <taxon>Actinomycetota</taxon>
        <taxon>Actinomycetes</taxon>
        <taxon>Micrococcales</taxon>
        <taxon>Intrasporangiaceae</taxon>
        <taxon>Terrabacter</taxon>
    </lineage>
</organism>
<dbReference type="Gene3D" id="3.30.310.50">
    <property type="entry name" value="Alpha-D-phosphohexomutase, C-terminal domain"/>
    <property type="match status" value="1"/>
</dbReference>
<keyword evidence="4" id="KW-0479">Metal-binding</keyword>
<dbReference type="InterPro" id="IPR005841">
    <property type="entry name" value="Alpha-D-phosphohexomutase_SF"/>
</dbReference>
<proteinExistence type="inferred from homology"/>
<dbReference type="InterPro" id="IPR005843">
    <property type="entry name" value="A-D-PHexomutase_C"/>
</dbReference>
<dbReference type="CDD" id="cd03089">
    <property type="entry name" value="PMM_PGM"/>
    <property type="match status" value="1"/>
</dbReference>
<sequence>MFGVPRLADFVKAYDVRGTVPDQLSPAVAQALGASFAEVVAVPDGSAGIVIGHDMRPSSPELSAAFAAGVTSRGVDVTMIGLCSTDGLYYASGALDLPGAMFTASHNPAQYNGIKLCRSAARPVGQDSGLAEIRDLAQWMLDGGSGLAQPVGGPGTVTTRDLLGDYAAFLRGLVDLSGSRPLKVVVDAGNGMGGHTVPAVLGTGAGLPALPLEVVPLYFELDGTFPNHEANPLDPANLVDLQAAVRAHGADIGLAFDGDADRCFVVDADGDPVSPSAVTGLVAVREIARARAAGDTDVAIVHNVISSAAVREVVLEAEATPVRTRVGHSFIKAEMARAGAVFGGEHSAHYYFRDFWFADTGMLAALHVLSALGEQERPLAELCAAYERYVASGEINSTVTDQAAVVEQVRAWAQVRGAATDELDGLTVTSPDGQSPTWWFNVRASNTEPLLRLNVEAADRETMQDVRDELLALIRSDATAPAGDHNGSTTGSSTSSTTSSTTQDAGDAS</sequence>
<dbReference type="RefSeq" id="WP_386050328.1">
    <property type="nucleotide sequence ID" value="NZ_JBHTKH010000001.1"/>
</dbReference>
<accession>A0ABW3MT42</accession>
<name>A0ABW3MT42_9MICO</name>
<keyword evidence="6" id="KW-0413">Isomerase</keyword>
<dbReference type="PANTHER" id="PTHR43771">
    <property type="entry name" value="PHOSPHOMANNOMUTASE"/>
    <property type="match status" value="1"/>
</dbReference>
<dbReference type="PANTHER" id="PTHR43771:SF1">
    <property type="entry name" value="PHOSPHOMANNOMUTASE"/>
    <property type="match status" value="1"/>
</dbReference>
<keyword evidence="13" id="KW-1185">Reference proteome</keyword>
<evidence type="ECO:0000256" key="4">
    <source>
        <dbReference type="ARBA" id="ARBA00022723"/>
    </source>
</evidence>
<dbReference type="Proteomes" id="UP001597046">
    <property type="component" value="Unassembled WGS sequence"/>
</dbReference>
<keyword evidence="5" id="KW-0460">Magnesium</keyword>
<evidence type="ECO:0000256" key="5">
    <source>
        <dbReference type="ARBA" id="ARBA00022842"/>
    </source>
</evidence>
<dbReference type="InterPro" id="IPR005846">
    <property type="entry name" value="A-D-PHexomutase_a/b/a-III"/>
</dbReference>
<dbReference type="SUPFAM" id="SSF55957">
    <property type="entry name" value="Phosphoglucomutase, C-terminal domain"/>
    <property type="match status" value="1"/>
</dbReference>
<feature type="region of interest" description="Disordered" evidence="7">
    <location>
        <begin position="477"/>
        <end position="509"/>
    </location>
</feature>
<keyword evidence="3" id="KW-0597">Phosphoprotein</keyword>
<evidence type="ECO:0000256" key="2">
    <source>
        <dbReference type="ARBA" id="ARBA00010231"/>
    </source>
</evidence>
<feature type="domain" description="Alpha-D-phosphohexomutase alpha/beta/alpha" evidence="9">
    <location>
        <begin position="12"/>
        <end position="133"/>
    </location>
</feature>
<evidence type="ECO:0000256" key="6">
    <source>
        <dbReference type="ARBA" id="ARBA00023235"/>
    </source>
</evidence>
<dbReference type="InterPro" id="IPR005845">
    <property type="entry name" value="A-D-PHexomutase_a/b/a-II"/>
</dbReference>
<evidence type="ECO:0000313" key="13">
    <source>
        <dbReference type="Proteomes" id="UP001597046"/>
    </source>
</evidence>
<evidence type="ECO:0000259" key="8">
    <source>
        <dbReference type="Pfam" id="PF00408"/>
    </source>
</evidence>
<dbReference type="SUPFAM" id="SSF53738">
    <property type="entry name" value="Phosphoglucomutase, first 3 domains"/>
    <property type="match status" value="3"/>
</dbReference>
<comment type="cofactor">
    <cofactor evidence="1">
        <name>Mg(2+)</name>
        <dbReference type="ChEBI" id="CHEBI:18420"/>
    </cofactor>
</comment>